<proteinExistence type="inferred from homology"/>
<evidence type="ECO:0000256" key="1">
    <source>
        <dbReference type="ARBA" id="ARBA00025704"/>
    </source>
</evidence>
<dbReference type="SUPFAM" id="SSF81301">
    <property type="entry name" value="Nucleotidyltransferase"/>
    <property type="match status" value="1"/>
</dbReference>
<dbReference type="PATRIC" id="fig|1618344.3.peg.53"/>
<evidence type="ECO:0000259" key="5">
    <source>
        <dbReference type="PROSITE" id="PS51880"/>
    </source>
</evidence>
<dbReference type="InterPro" id="IPR006674">
    <property type="entry name" value="HD_domain"/>
</dbReference>
<dbReference type="InterPro" id="IPR003607">
    <property type="entry name" value="HD/PDEase_dom"/>
</dbReference>
<dbReference type="PANTHER" id="PTHR21262:SF31">
    <property type="entry name" value="GTP PYROPHOSPHOKINASE"/>
    <property type="match status" value="1"/>
</dbReference>
<dbReference type="Pfam" id="PF13328">
    <property type="entry name" value="HD_4"/>
    <property type="match status" value="1"/>
</dbReference>
<dbReference type="CDD" id="cd04876">
    <property type="entry name" value="ACT_RelA-SpoT"/>
    <property type="match status" value="1"/>
</dbReference>
<dbReference type="SUPFAM" id="SSF109604">
    <property type="entry name" value="HD-domain/PDEase-like"/>
    <property type="match status" value="1"/>
</dbReference>
<evidence type="ECO:0000256" key="2">
    <source>
        <dbReference type="RuleBase" id="RU003847"/>
    </source>
</evidence>
<sequence>MYTRLEKAIRSKKIIYSPKVLKQAFLFAEKAHKGQKRDSGEPYLSHPFEVAMILIEMGLDANTIIAGLLHDTVEDSETTEDDIKNKFGDDVANLVLGVTKLEKINFVRDKAADNLTEKEEIEIENFRKFFLAMAKDPRVVLIKLADRLHNLKTLSHKNIESQGRIARETLNIFAPLADRLGMGQLKADLEDLAFSFYLPEDYKNVKKLVSERLEDRKKYVDEFKEILKKNFHKSGVSVISIEGRAKHFYSIYKKLQKTEGDIDKIYDLMAIRIIVRDVSSCYKTLGAIHQGYKPLIYRIKDYIAVPKPNGYQSLHTTVFGHEGRITEVQIRTTQMHQEAEMGIAAHWHYNQAKSKLFGRRLQSSLAPKKELDWVKQLVEVQKDTSSREFIESLRLDFFKDRIFVFTPMGNLFNLPEGATPIDFAYQIHSEVGNHCIGARINGKIVNLDAKLENRDIVEILTSNKARPRRDWLNFVKTSTTKQHIRAWFRIQSREENLKSGEAILLKEFKNVEITIQNIKEKKVLEGLSLKNLEELYVKIGEGQITVKQVMRKISLTEERKVKTKEVKKTVGIIKGTEGIRYRLASCCSPKIGDIIAGYVTQGQGVSIHKRGCINITNKDKDKFISVSWKNTKTLYQIPIIIRAKNRVGLLKDITVLLSDKDINIGPVRSKQNGDMSEIDMILEIEKPNVIPPVLKSIMAIKDVRDVKRGG</sequence>
<dbReference type="Pfam" id="PF13291">
    <property type="entry name" value="ACT_4"/>
    <property type="match status" value="1"/>
</dbReference>
<dbReference type="InterPro" id="IPR045600">
    <property type="entry name" value="RelA/SpoT_AH_RIS"/>
</dbReference>
<dbReference type="PROSITE" id="PS51671">
    <property type="entry name" value="ACT"/>
    <property type="match status" value="1"/>
</dbReference>
<dbReference type="Gene3D" id="3.30.70.260">
    <property type="match status" value="1"/>
</dbReference>
<protein>
    <submittedName>
        <fullName evidence="6">GTP pyrophosphokinase</fullName>
    </submittedName>
</protein>
<dbReference type="InterPro" id="IPR045865">
    <property type="entry name" value="ACT-like_dom_sf"/>
</dbReference>
<dbReference type="PANTHER" id="PTHR21262">
    <property type="entry name" value="GUANOSINE-3',5'-BIS DIPHOSPHATE 3'-PYROPHOSPHOHYDROLASE"/>
    <property type="match status" value="1"/>
</dbReference>
<evidence type="ECO:0000259" key="4">
    <source>
        <dbReference type="PROSITE" id="PS51831"/>
    </source>
</evidence>
<reference evidence="6 7" key="1">
    <citation type="journal article" date="2015" name="Nature">
        <title>rRNA introns, odd ribosomes, and small enigmatic genomes across a large radiation of phyla.</title>
        <authorList>
            <person name="Brown C.T."/>
            <person name="Hug L.A."/>
            <person name="Thomas B.C."/>
            <person name="Sharon I."/>
            <person name="Castelle C.J."/>
            <person name="Singh A."/>
            <person name="Wilkins M.J."/>
            <person name="Williams K.H."/>
            <person name="Banfield J.F."/>
        </authorList>
    </citation>
    <scope>NUCLEOTIDE SEQUENCE [LARGE SCALE GENOMIC DNA]</scope>
</reference>
<dbReference type="PROSITE" id="PS51880">
    <property type="entry name" value="TGS"/>
    <property type="match status" value="1"/>
</dbReference>
<dbReference type="InterPro" id="IPR004095">
    <property type="entry name" value="TGS"/>
</dbReference>
<dbReference type="Gene3D" id="1.10.3210.10">
    <property type="entry name" value="Hypothetical protein af1432"/>
    <property type="match status" value="1"/>
</dbReference>
<dbReference type="FunFam" id="3.30.460.10:FF:000001">
    <property type="entry name" value="GTP pyrophosphokinase RelA"/>
    <property type="match status" value="1"/>
</dbReference>
<dbReference type="InterPro" id="IPR033655">
    <property type="entry name" value="TGS_RelA/SpoT"/>
</dbReference>
<dbReference type="SUPFAM" id="SSF81271">
    <property type="entry name" value="TGS-like"/>
    <property type="match status" value="1"/>
</dbReference>
<dbReference type="Gene3D" id="3.30.460.10">
    <property type="entry name" value="Beta Polymerase, domain 2"/>
    <property type="match status" value="1"/>
</dbReference>
<evidence type="ECO:0000313" key="6">
    <source>
        <dbReference type="EMBL" id="KKS09646.1"/>
    </source>
</evidence>
<dbReference type="GO" id="GO:0015969">
    <property type="term" value="P:guanosine tetraphosphate metabolic process"/>
    <property type="evidence" value="ECO:0007669"/>
    <property type="project" value="InterPro"/>
</dbReference>
<dbReference type="Pfam" id="PF04607">
    <property type="entry name" value="RelA_SpoT"/>
    <property type="match status" value="1"/>
</dbReference>
<dbReference type="CDD" id="cd00077">
    <property type="entry name" value="HDc"/>
    <property type="match status" value="1"/>
</dbReference>
<dbReference type="NCBIfam" id="TIGR00691">
    <property type="entry name" value="spoT_relA"/>
    <property type="match status" value="1"/>
</dbReference>
<dbReference type="Pfam" id="PF19296">
    <property type="entry name" value="RelA_AH_RIS"/>
    <property type="match status" value="1"/>
</dbReference>
<dbReference type="CDD" id="cd01668">
    <property type="entry name" value="TGS_RSH"/>
    <property type="match status" value="1"/>
</dbReference>
<dbReference type="SMART" id="SM00471">
    <property type="entry name" value="HDc"/>
    <property type="match status" value="1"/>
</dbReference>
<dbReference type="Pfam" id="PF02824">
    <property type="entry name" value="TGS"/>
    <property type="match status" value="1"/>
</dbReference>
<feature type="domain" description="HD" evidence="4">
    <location>
        <begin position="43"/>
        <end position="151"/>
    </location>
</feature>
<dbReference type="GO" id="GO:0016301">
    <property type="term" value="F:kinase activity"/>
    <property type="evidence" value="ECO:0007669"/>
    <property type="project" value="UniProtKB-KW"/>
</dbReference>
<name>A0A0G0YJF3_UNCC2</name>
<feature type="domain" description="ACT" evidence="3">
    <location>
        <begin position="638"/>
        <end position="710"/>
    </location>
</feature>
<feature type="domain" description="TGS" evidence="5">
    <location>
        <begin position="400"/>
        <end position="461"/>
    </location>
</feature>
<dbReference type="InterPro" id="IPR012675">
    <property type="entry name" value="Beta-grasp_dom_sf"/>
</dbReference>
<dbReference type="PROSITE" id="PS51831">
    <property type="entry name" value="HD"/>
    <property type="match status" value="1"/>
</dbReference>
<dbReference type="SMART" id="SM00954">
    <property type="entry name" value="RelA_SpoT"/>
    <property type="match status" value="1"/>
</dbReference>
<evidence type="ECO:0000313" key="7">
    <source>
        <dbReference type="Proteomes" id="UP000033869"/>
    </source>
</evidence>
<gene>
    <name evidence="6" type="ORF">UU65_C0001G0051</name>
</gene>
<dbReference type="InterPro" id="IPR007685">
    <property type="entry name" value="RelA_SpoT"/>
</dbReference>
<evidence type="ECO:0000259" key="3">
    <source>
        <dbReference type="PROSITE" id="PS51671"/>
    </source>
</evidence>
<comment type="pathway">
    <text evidence="1">Purine metabolism.</text>
</comment>
<dbReference type="Gene3D" id="3.10.20.30">
    <property type="match status" value="1"/>
</dbReference>
<dbReference type="FunFam" id="3.10.20.30:FF:000002">
    <property type="entry name" value="GTP pyrophosphokinase (RelA/SpoT)"/>
    <property type="match status" value="1"/>
</dbReference>
<dbReference type="InterPro" id="IPR002912">
    <property type="entry name" value="ACT_dom"/>
</dbReference>
<dbReference type="EMBL" id="LCBL01000001">
    <property type="protein sequence ID" value="KKS09646.1"/>
    <property type="molecule type" value="Genomic_DNA"/>
</dbReference>
<dbReference type="InterPro" id="IPR043519">
    <property type="entry name" value="NT_sf"/>
</dbReference>
<comment type="caution">
    <text evidence="6">The sequence shown here is derived from an EMBL/GenBank/DDBJ whole genome shotgun (WGS) entry which is preliminary data.</text>
</comment>
<keyword evidence="6" id="KW-0808">Transferase</keyword>
<dbReference type="CDD" id="cd05399">
    <property type="entry name" value="NT_Rel-Spo_like"/>
    <property type="match status" value="1"/>
</dbReference>
<organism evidence="6 7">
    <name type="scientific">candidate division CPR2 bacterium GW2011_GWC1_41_48</name>
    <dbReference type="NCBI Taxonomy" id="1618344"/>
    <lineage>
        <taxon>Bacteria</taxon>
        <taxon>Bacteria division CPR2</taxon>
    </lineage>
</organism>
<comment type="function">
    <text evidence="2">In eubacteria ppGpp (guanosine 3'-diphosphate 5'-diphosphate) is a mediator of the stringent response that coordinates a variety of cellular activities in response to changes in nutritional abundance.</text>
</comment>
<dbReference type="GO" id="GO:0005886">
    <property type="term" value="C:plasma membrane"/>
    <property type="evidence" value="ECO:0007669"/>
    <property type="project" value="TreeGrafter"/>
</dbReference>
<accession>A0A0G0YJF3</accession>
<comment type="similarity">
    <text evidence="2">Belongs to the relA/spoT family.</text>
</comment>
<keyword evidence="6" id="KW-0418">Kinase</keyword>
<dbReference type="FunFam" id="1.10.3210.10:FF:000001">
    <property type="entry name" value="GTP pyrophosphokinase RelA"/>
    <property type="match status" value="1"/>
</dbReference>
<dbReference type="Proteomes" id="UP000033869">
    <property type="component" value="Unassembled WGS sequence"/>
</dbReference>
<dbReference type="SUPFAM" id="SSF55021">
    <property type="entry name" value="ACT-like"/>
    <property type="match status" value="1"/>
</dbReference>
<dbReference type="AlphaFoldDB" id="A0A0G0YJF3"/>
<dbReference type="InterPro" id="IPR004811">
    <property type="entry name" value="RelA/Spo_fam"/>
</dbReference>
<dbReference type="InterPro" id="IPR012676">
    <property type="entry name" value="TGS-like"/>
</dbReference>